<dbReference type="AlphaFoldDB" id="A0A7W6FXV4"/>
<feature type="active site" description="Proton donor/acceptor" evidence="7">
    <location>
        <position position="359"/>
    </location>
</feature>
<keyword evidence="3" id="KW-0808">Transferase</keyword>
<keyword evidence="4 7" id="KW-0133">Cell shape</keyword>
<keyword evidence="10" id="KW-0449">Lipoprotein</keyword>
<feature type="domain" description="L,D-TPase catalytic" evidence="9">
    <location>
        <begin position="267"/>
        <end position="399"/>
    </location>
</feature>
<evidence type="ECO:0000256" key="3">
    <source>
        <dbReference type="ARBA" id="ARBA00022679"/>
    </source>
</evidence>
<dbReference type="GO" id="GO:0008360">
    <property type="term" value="P:regulation of cell shape"/>
    <property type="evidence" value="ECO:0007669"/>
    <property type="project" value="UniProtKB-UniRule"/>
</dbReference>
<dbReference type="InterPro" id="IPR038063">
    <property type="entry name" value="Transpep_catalytic_dom"/>
</dbReference>
<dbReference type="CDD" id="cd16913">
    <property type="entry name" value="YkuD_like"/>
    <property type="match status" value="1"/>
</dbReference>
<evidence type="ECO:0000256" key="2">
    <source>
        <dbReference type="ARBA" id="ARBA00005992"/>
    </source>
</evidence>
<protein>
    <submittedName>
        <fullName evidence="10">Lipoprotein-anchoring transpeptidase ErfK/SrfK</fullName>
    </submittedName>
</protein>
<dbReference type="EMBL" id="JACIDY010000002">
    <property type="protein sequence ID" value="MBB3939648.1"/>
    <property type="molecule type" value="Genomic_DNA"/>
</dbReference>
<name>A0A7W6FXV4_9SPHN</name>
<dbReference type="PROSITE" id="PS52029">
    <property type="entry name" value="LD_TPASE"/>
    <property type="match status" value="1"/>
</dbReference>
<dbReference type="GO" id="GO:0071555">
    <property type="term" value="P:cell wall organization"/>
    <property type="evidence" value="ECO:0007669"/>
    <property type="project" value="UniProtKB-UniRule"/>
</dbReference>
<dbReference type="Pfam" id="PF03734">
    <property type="entry name" value="YkuD"/>
    <property type="match status" value="1"/>
</dbReference>
<keyword evidence="11" id="KW-1185">Reference proteome</keyword>
<evidence type="ECO:0000256" key="4">
    <source>
        <dbReference type="ARBA" id="ARBA00022960"/>
    </source>
</evidence>
<evidence type="ECO:0000313" key="10">
    <source>
        <dbReference type="EMBL" id="MBB3939648.1"/>
    </source>
</evidence>
<dbReference type="InterPro" id="IPR005490">
    <property type="entry name" value="LD_TPept_cat_dom"/>
</dbReference>
<dbReference type="Pfam" id="PF01471">
    <property type="entry name" value="PG_binding_1"/>
    <property type="match status" value="1"/>
</dbReference>
<dbReference type="GO" id="GO:0071972">
    <property type="term" value="F:peptidoglycan L,D-transpeptidase activity"/>
    <property type="evidence" value="ECO:0007669"/>
    <property type="project" value="TreeGrafter"/>
</dbReference>
<keyword evidence="5 7" id="KW-0573">Peptidoglycan synthesis</keyword>
<dbReference type="InterPro" id="IPR050979">
    <property type="entry name" value="LD-transpeptidase"/>
</dbReference>
<dbReference type="InterPro" id="IPR036365">
    <property type="entry name" value="PGBD-like_sf"/>
</dbReference>
<comment type="pathway">
    <text evidence="1 7">Cell wall biogenesis; peptidoglycan biosynthesis.</text>
</comment>
<evidence type="ECO:0000256" key="8">
    <source>
        <dbReference type="SAM" id="MobiDB-lite"/>
    </source>
</evidence>
<dbReference type="PANTHER" id="PTHR30582">
    <property type="entry name" value="L,D-TRANSPEPTIDASE"/>
    <property type="match status" value="1"/>
</dbReference>
<reference evidence="10 11" key="1">
    <citation type="submission" date="2020-08" db="EMBL/GenBank/DDBJ databases">
        <title>Genomic Encyclopedia of Type Strains, Phase IV (KMG-IV): sequencing the most valuable type-strain genomes for metagenomic binning, comparative biology and taxonomic classification.</title>
        <authorList>
            <person name="Goeker M."/>
        </authorList>
    </citation>
    <scope>NUCLEOTIDE SEQUENCE [LARGE SCALE GENOMIC DNA]</scope>
    <source>
        <strain evidence="10 11">DSM 27568</strain>
    </source>
</reference>
<sequence>MRAIAWMIPLALISLPGCNDRGADKGNAQQQPGATKSAATPASGADAMASQDPGPGQAVRPAVADTEQRPVMQMQVVLDRLGFSPGVIDGKEGLSLGNALGGFQKANNLPQTGKPDQATLQMLSRWSNIPATRVVTIPEDFARGPFAPVPKEPADQAKMPQLGYASLDEKLAERFHTTIETLHMLNPGGAPAGAQAAPVAAAQPAPAPSPNASSAPGTPPPPMFRAGQQIRVPNTGADALDPAGIDDQTWLGTLRDLGVGSSQPKVDKVVVSKSKGTLSAYDGDKLVAVFTVTTGSSHDPLPIGKWEVKGVAHNPPFHYNPDLFWDADSKEEKQKLPPGPNGPVGVVWIDLSKPHYGIHGTPEPQTIGRAQSHGCVRLTNWDAARLAQMVHSGTVALFEK</sequence>
<evidence type="ECO:0000256" key="5">
    <source>
        <dbReference type="ARBA" id="ARBA00022984"/>
    </source>
</evidence>
<feature type="region of interest" description="Disordered" evidence="8">
    <location>
        <begin position="187"/>
        <end position="227"/>
    </location>
</feature>
<dbReference type="SUPFAM" id="SSF141523">
    <property type="entry name" value="L,D-transpeptidase catalytic domain-like"/>
    <property type="match status" value="1"/>
</dbReference>
<evidence type="ECO:0000313" key="11">
    <source>
        <dbReference type="Proteomes" id="UP000561459"/>
    </source>
</evidence>
<dbReference type="UniPathway" id="UPA00219"/>
<evidence type="ECO:0000256" key="7">
    <source>
        <dbReference type="PROSITE-ProRule" id="PRU01373"/>
    </source>
</evidence>
<evidence type="ECO:0000256" key="6">
    <source>
        <dbReference type="ARBA" id="ARBA00023316"/>
    </source>
</evidence>
<dbReference type="Proteomes" id="UP000561459">
    <property type="component" value="Unassembled WGS sequence"/>
</dbReference>
<dbReference type="GO" id="GO:0018104">
    <property type="term" value="P:peptidoglycan-protein cross-linking"/>
    <property type="evidence" value="ECO:0007669"/>
    <property type="project" value="TreeGrafter"/>
</dbReference>
<keyword evidence="6 7" id="KW-0961">Cell wall biogenesis/degradation</keyword>
<dbReference type="InterPro" id="IPR002477">
    <property type="entry name" value="Peptidoglycan-bd-like"/>
</dbReference>
<comment type="caution">
    <text evidence="10">The sequence shown here is derived from an EMBL/GenBank/DDBJ whole genome shotgun (WGS) entry which is preliminary data.</text>
</comment>
<dbReference type="InterPro" id="IPR036366">
    <property type="entry name" value="PGBDSf"/>
</dbReference>
<proteinExistence type="inferred from homology"/>
<dbReference type="PANTHER" id="PTHR30582:SF30">
    <property type="entry name" value="BLR4375 PROTEIN"/>
    <property type="match status" value="1"/>
</dbReference>
<dbReference type="Gene3D" id="1.10.101.10">
    <property type="entry name" value="PGBD-like superfamily/PGBD"/>
    <property type="match status" value="1"/>
</dbReference>
<organism evidence="10 11">
    <name type="scientific">Novosphingobium fluoreni</name>
    <dbReference type="NCBI Taxonomy" id="1391222"/>
    <lineage>
        <taxon>Bacteria</taxon>
        <taxon>Pseudomonadati</taxon>
        <taxon>Pseudomonadota</taxon>
        <taxon>Alphaproteobacteria</taxon>
        <taxon>Sphingomonadales</taxon>
        <taxon>Sphingomonadaceae</taxon>
        <taxon>Novosphingobium</taxon>
    </lineage>
</organism>
<dbReference type="SUPFAM" id="SSF47090">
    <property type="entry name" value="PGBD-like"/>
    <property type="match status" value="1"/>
</dbReference>
<gene>
    <name evidence="10" type="ORF">GGR39_001288</name>
</gene>
<evidence type="ECO:0000259" key="9">
    <source>
        <dbReference type="PROSITE" id="PS52029"/>
    </source>
</evidence>
<feature type="compositionally biased region" description="Polar residues" evidence="8">
    <location>
        <begin position="27"/>
        <end position="40"/>
    </location>
</feature>
<feature type="region of interest" description="Disordered" evidence="8">
    <location>
        <begin position="22"/>
        <end position="65"/>
    </location>
</feature>
<feature type="active site" description="Nucleophile" evidence="7">
    <location>
        <position position="375"/>
    </location>
</feature>
<dbReference type="Gene3D" id="2.40.440.10">
    <property type="entry name" value="L,D-transpeptidase catalytic domain-like"/>
    <property type="match status" value="1"/>
</dbReference>
<dbReference type="RefSeq" id="WP_343055798.1">
    <property type="nucleotide sequence ID" value="NZ_JACIDY010000002.1"/>
</dbReference>
<accession>A0A7W6FXV4</accession>
<comment type="similarity">
    <text evidence="2">Belongs to the YkuD family.</text>
</comment>
<dbReference type="GO" id="GO:0005576">
    <property type="term" value="C:extracellular region"/>
    <property type="evidence" value="ECO:0007669"/>
    <property type="project" value="TreeGrafter"/>
</dbReference>
<dbReference type="GO" id="GO:0016740">
    <property type="term" value="F:transferase activity"/>
    <property type="evidence" value="ECO:0007669"/>
    <property type="project" value="UniProtKB-KW"/>
</dbReference>
<feature type="compositionally biased region" description="Low complexity" evidence="8">
    <location>
        <begin position="187"/>
        <end position="216"/>
    </location>
</feature>
<evidence type="ECO:0000256" key="1">
    <source>
        <dbReference type="ARBA" id="ARBA00004752"/>
    </source>
</evidence>